<proteinExistence type="predicted"/>
<dbReference type="AlphaFoldDB" id="A6NY09"/>
<comment type="caution">
    <text evidence="1">The sequence shown here is derived from an EMBL/GenBank/DDBJ whole genome shotgun (WGS) entry which is preliminary data.</text>
</comment>
<organism evidence="1 2">
    <name type="scientific">Pseudoflavonifractor capillosus ATCC 29799</name>
    <dbReference type="NCBI Taxonomy" id="411467"/>
    <lineage>
        <taxon>Bacteria</taxon>
        <taxon>Bacillati</taxon>
        <taxon>Bacillota</taxon>
        <taxon>Clostridia</taxon>
        <taxon>Eubacteriales</taxon>
        <taxon>Oscillospiraceae</taxon>
        <taxon>Pseudoflavonifractor</taxon>
    </lineage>
</organism>
<sequence length="44" mass="4604">MPSWTVLLSSCCMSLRLAGRRKINAHDAGCSVPGPGARCTLLSS</sequence>
<accession>A6NY09</accession>
<keyword evidence="2" id="KW-1185">Reference proteome</keyword>
<dbReference type="Proteomes" id="UP000003639">
    <property type="component" value="Unassembled WGS sequence"/>
</dbReference>
<evidence type="ECO:0000313" key="2">
    <source>
        <dbReference type="Proteomes" id="UP000003639"/>
    </source>
</evidence>
<protein>
    <submittedName>
        <fullName evidence="1">Uncharacterized protein</fullName>
    </submittedName>
</protein>
<name>A6NY09_9FIRM</name>
<evidence type="ECO:0000313" key="1">
    <source>
        <dbReference type="EMBL" id="EDM99180.1"/>
    </source>
</evidence>
<reference evidence="1 2" key="1">
    <citation type="submission" date="2007-04" db="EMBL/GenBank/DDBJ databases">
        <authorList>
            <person name="Fulton L."/>
            <person name="Clifton S."/>
            <person name="Fulton B."/>
            <person name="Xu J."/>
            <person name="Minx P."/>
            <person name="Pepin K.H."/>
            <person name="Johnson M."/>
            <person name="Thiruvilangam P."/>
            <person name="Bhonagiri V."/>
            <person name="Nash W.E."/>
            <person name="Mardis E.R."/>
            <person name="Wilson R.K."/>
        </authorList>
    </citation>
    <scope>NUCLEOTIDE SEQUENCE [LARGE SCALE GENOMIC DNA]</scope>
    <source>
        <strain evidence="1 2">ATCC 29799</strain>
    </source>
</reference>
<gene>
    <name evidence="1" type="ORF">BACCAP_03106</name>
</gene>
<reference evidence="1 2" key="2">
    <citation type="submission" date="2007-06" db="EMBL/GenBank/DDBJ databases">
        <title>Draft genome sequence of Pseudoflavonifractor capillosus ATCC 29799.</title>
        <authorList>
            <person name="Sudarsanam P."/>
            <person name="Ley R."/>
            <person name="Guruge J."/>
            <person name="Turnbaugh P.J."/>
            <person name="Mahowald M."/>
            <person name="Liep D."/>
            <person name="Gordon J."/>
        </authorList>
    </citation>
    <scope>NUCLEOTIDE SEQUENCE [LARGE SCALE GENOMIC DNA]</scope>
    <source>
        <strain evidence="1 2">ATCC 29799</strain>
    </source>
</reference>
<dbReference type="EMBL" id="AAXG02000028">
    <property type="protein sequence ID" value="EDM99180.1"/>
    <property type="molecule type" value="Genomic_DNA"/>
</dbReference>